<accession>A3K7Z7</accession>
<dbReference type="GO" id="GO:0008410">
    <property type="term" value="F:CoA-transferase activity"/>
    <property type="evidence" value="ECO:0007669"/>
    <property type="project" value="TreeGrafter"/>
</dbReference>
<gene>
    <name evidence="3" type="ORF">SSE37_02740</name>
</gene>
<dbReference type="InterPro" id="IPR050483">
    <property type="entry name" value="CoA-transferase_III_domain"/>
</dbReference>
<keyword evidence="1" id="KW-0808">Transferase</keyword>
<evidence type="ECO:0000313" key="3">
    <source>
        <dbReference type="EMBL" id="EBA06769.1"/>
    </source>
</evidence>
<dbReference type="Pfam" id="PF02515">
    <property type="entry name" value="CoA_transf_3"/>
    <property type="match status" value="1"/>
</dbReference>
<organism evidence="3 4">
    <name type="scientific">Sagittula stellata (strain ATCC 700073 / DSM 11524 / E-37)</name>
    <dbReference type="NCBI Taxonomy" id="388399"/>
    <lineage>
        <taxon>Bacteria</taxon>
        <taxon>Pseudomonadati</taxon>
        <taxon>Pseudomonadota</taxon>
        <taxon>Alphaproteobacteria</taxon>
        <taxon>Rhodobacterales</taxon>
        <taxon>Roseobacteraceae</taxon>
        <taxon>Sagittula</taxon>
    </lineage>
</organism>
<evidence type="ECO:0000313" key="4">
    <source>
        <dbReference type="Proteomes" id="UP000005713"/>
    </source>
</evidence>
<feature type="region of interest" description="Disordered" evidence="2">
    <location>
        <begin position="365"/>
        <end position="398"/>
    </location>
</feature>
<comment type="caution">
    <text evidence="3">The sequence shown here is derived from an EMBL/GenBank/DDBJ whole genome shotgun (WGS) entry which is preliminary data.</text>
</comment>
<dbReference type="SUPFAM" id="SSF89796">
    <property type="entry name" value="CoA-transferase family III (CaiB/BaiF)"/>
    <property type="match status" value="1"/>
</dbReference>
<dbReference type="Gene3D" id="3.40.50.10540">
    <property type="entry name" value="Crotonobetainyl-coa:carnitine coa-transferase, domain 1"/>
    <property type="match status" value="1"/>
</dbReference>
<name>A3K7Z7_SAGS3</name>
<dbReference type="AlphaFoldDB" id="A3K7Z7"/>
<proteinExistence type="predicted"/>
<dbReference type="InterPro" id="IPR044855">
    <property type="entry name" value="CoA-Trfase_III_dom3_sf"/>
</dbReference>
<dbReference type="InterPro" id="IPR023606">
    <property type="entry name" value="CoA-Trfase_III_dom_1_sf"/>
</dbReference>
<dbReference type="Proteomes" id="UP000005713">
    <property type="component" value="Unassembled WGS sequence"/>
</dbReference>
<dbReference type="InterPro" id="IPR003673">
    <property type="entry name" value="CoA-Trfase_fam_III"/>
</dbReference>
<dbReference type="PANTHER" id="PTHR48207">
    <property type="entry name" value="SUCCINATE--HYDROXYMETHYLGLUTARATE COA-TRANSFERASE"/>
    <property type="match status" value="1"/>
</dbReference>
<reference evidence="3 4" key="1">
    <citation type="submission" date="2006-06" db="EMBL/GenBank/DDBJ databases">
        <authorList>
            <person name="Moran M.A."/>
            <person name="Ferriera S."/>
            <person name="Johnson J."/>
            <person name="Kravitz S."/>
            <person name="Beeson K."/>
            <person name="Sutton G."/>
            <person name="Rogers Y.-H."/>
            <person name="Friedman R."/>
            <person name="Frazier M."/>
            <person name="Venter J.C."/>
        </authorList>
    </citation>
    <scope>NUCLEOTIDE SEQUENCE [LARGE SCALE GENOMIC DNA]</scope>
    <source>
        <strain evidence="3 4">E-37</strain>
    </source>
</reference>
<evidence type="ECO:0000256" key="1">
    <source>
        <dbReference type="ARBA" id="ARBA00022679"/>
    </source>
</evidence>
<dbReference type="PANTHER" id="PTHR48207:SF3">
    <property type="entry name" value="SUCCINATE--HYDROXYMETHYLGLUTARATE COA-TRANSFERASE"/>
    <property type="match status" value="1"/>
</dbReference>
<dbReference type="EMBL" id="AAYA01000013">
    <property type="protein sequence ID" value="EBA06769.1"/>
    <property type="molecule type" value="Genomic_DNA"/>
</dbReference>
<protein>
    <submittedName>
        <fullName evidence="3">L-carnitine dehydratase/bile acid-inducible protein F</fullName>
    </submittedName>
</protein>
<dbReference type="eggNOG" id="COG1804">
    <property type="taxonomic scope" value="Bacteria"/>
</dbReference>
<evidence type="ECO:0000256" key="2">
    <source>
        <dbReference type="SAM" id="MobiDB-lite"/>
    </source>
</evidence>
<dbReference type="Gene3D" id="3.30.1540.10">
    <property type="entry name" value="formyl-coa transferase, domain 3"/>
    <property type="match status" value="1"/>
</dbReference>
<dbReference type="OrthoDB" id="7208981at2"/>
<keyword evidence="4" id="KW-1185">Reference proteome</keyword>
<sequence>MTETRAQTTPGDILSDIMVVDLTTMMAGPLCARYLADMGAEVVKIEPPGGDYMRSRPPLRDGRSAYFAQLNAGKSSLQLDLKAPDDIARLQDLIARADVLVENFRPGVMDRLGFGWEAAKALNPRLVYCSISGFGQQSPSRDRPAYAQVIQALSGYDMAYMGYQKDQAAPGNSVLFVADALGASFALSGILGALRQRDKDGKGHHVDLSLMAGMFNMMVYEVQAAQFPAERPRAAYHPLKARDGFVLVAPTTPKNFRFLCQAMERPELAADPRFDTVDRRYENWDSLMQIVQDWTAEREAAECESILTRAGVPAACYNSVGQAISDPALGVPAFMAQLSDASGALSVPRLPFFLDRAPMPVGPGVPELPDAGRPFPVGSAPAAAGTAAFSNDETERDT</sequence>
<dbReference type="RefSeq" id="WP_005861994.1">
    <property type="nucleotide sequence ID" value="NZ_AAYA01000013.1"/>
</dbReference>